<dbReference type="SUPFAM" id="SSF53649">
    <property type="entry name" value="Alkaline phosphatase-like"/>
    <property type="match status" value="1"/>
</dbReference>
<comment type="caution">
    <text evidence="8">The sequence shown here is derived from an EMBL/GenBank/DDBJ whole genome shotgun (WGS) entry which is preliminary data.</text>
</comment>
<keyword evidence="5" id="KW-0378">Hydrolase</keyword>
<gene>
    <name evidence="8" type="ORF">BST83_01425</name>
</gene>
<evidence type="ECO:0000256" key="2">
    <source>
        <dbReference type="ARBA" id="ARBA00008779"/>
    </source>
</evidence>
<feature type="domain" description="Sulfatase N-terminal" evidence="7">
    <location>
        <begin position="16"/>
        <end position="368"/>
    </location>
</feature>
<comment type="similarity">
    <text evidence="2">Belongs to the sulfatase family.</text>
</comment>
<evidence type="ECO:0000256" key="1">
    <source>
        <dbReference type="ARBA" id="ARBA00001913"/>
    </source>
</evidence>
<protein>
    <submittedName>
        <fullName evidence="8">Sulfatase</fullName>
    </submittedName>
</protein>
<keyword evidence="4" id="KW-0732">Signal</keyword>
<evidence type="ECO:0000256" key="3">
    <source>
        <dbReference type="ARBA" id="ARBA00022723"/>
    </source>
</evidence>
<dbReference type="GO" id="GO:0004065">
    <property type="term" value="F:arylsulfatase activity"/>
    <property type="evidence" value="ECO:0007669"/>
    <property type="project" value="TreeGrafter"/>
</dbReference>
<dbReference type="Gene3D" id="3.40.720.10">
    <property type="entry name" value="Alkaline Phosphatase, subunit A"/>
    <property type="match status" value="1"/>
</dbReference>
<dbReference type="InterPro" id="IPR000917">
    <property type="entry name" value="Sulfatase_N"/>
</dbReference>
<keyword evidence="6" id="KW-0106">Calcium</keyword>
<dbReference type="AlphaFoldDB" id="A0A2S7L288"/>
<dbReference type="InterPro" id="IPR024607">
    <property type="entry name" value="Sulfatase_CS"/>
</dbReference>
<keyword evidence="3" id="KW-0479">Metal-binding</keyword>
<dbReference type="PANTHER" id="PTHR42693:SF42">
    <property type="entry name" value="ARYLSULFATASE G"/>
    <property type="match status" value="1"/>
</dbReference>
<dbReference type="Proteomes" id="UP000239522">
    <property type="component" value="Unassembled WGS sequence"/>
</dbReference>
<dbReference type="GO" id="GO:0046872">
    <property type="term" value="F:metal ion binding"/>
    <property type="evidence" value="ECO:0007669"/>
    <property type="project" value="UniProtKB-KW"/>
</dbReference>
<evidence type="ECO:0000313" key="8">
    <source>
        <dbReference type="EMBL" id="PQB09034.1"/>
    </source>
</evidence>
<evidence type="ECO:0000256" key="4">
    <source>
        <dbReference type="ARBA" id="ARBA00022729"/>
    </source>
</evidence>
<dbReference type="CDD" id="cd16144">
    <property type="entry name" value="ARS_like"/>
    <property type="match status" value="1"/>
</dbReference>
<dbReference type="PROSITE" id="PS00523">
    <property type="entry name" value="SULFATASE_1"/>
    <property type="match status" value="1"/>
</dbReference>
<dbReference type="EMBL" id="MQUA01000004">
    <property type="protein sequence ID" value="PQB09034.1"/>
    <property type="molecule type" value="Genomic_DNA"/>
</dbReference>
<organism evidence="8 9">
    <name type="scientific">Polaribacter filamentus</name>
    <dbReference type="NCBI Taxonomy" id="53483"/>
    <lineage>
        <taxon>Bacteria</taxon>
        <taxon>Pseudomonadati</taxon>
        <taxon>Bacteroidota</taxon>
        <taxon>Flavobacteriia</taxon>
        <taxon>Flavobacteriales</taxon>
        <taxon>Flavobacteriaceae</taxon>
    </lineage>
</organism>
<evidence type="ECO:0000313" key="9">
    <source>
        <dbReference type="Proteomes" id="UP000239522"/>
    </source>
</evidence>
<accession>A0A2S7L288</accession>
<dbReference type="InterPro" id="IPR017850">
    <property type="entry name" value="Alkaline_phosphatase_core_sf"/>
</dbReference>
<name>A0A2S7L288_9FLAO</name>
<evidence type="ECO:0000256" key="6">
    <source>
        <dbReference type="ARBA" id="ARBA00022837"/>
    </source>
</evidence>
<dbReference type="InterPro" id="IPR050738">
    <property type="entry name" value="Sulfatase"/>
</dbReference>
<sequence>MSCNLFKTKEKFEKRPNVILFLVDDLGWQDTSVPFWIDTTRNNKVYQTPNMERLASKGMKFTQAYAHSVCSPSRVSLMTGMNPARHRVTNWTLEENTKRDVELRHPTLVFPDWNVNGISPQKGIANSIYAKALPKILSDNGYRTIHCGKAHFGAIGTLAENPTNIGFDVNIAGHAAGAPASYFGEDSFGTEKNKIWGVPGLEKYHHTETHLSEALTLEAISAMNQSLDDKQPFFLYMSHYAVHTPLQGDSRFVDKYIQTGMDDIEANYASMIEGVDKSLGDLLLFLEEKQIVNNTIILLMSDNGGLCNTPPRGGIPFKHNAPLSSGKSSAREGGIRVPMIVSWPGQIKMNTTNDAQLIIEDFFPTILSIGQCESFEIPQVVDGESFLRYLKDPLADNQQRELIWHYPNDNGNPEGHGFGAYSAIRKGDWKLIYYHKDSSFELFNLKNDIGESNNLINSEPQLATELAGRLSDYLIKVEAQMPRRKKDQKLVAWPKETLAI</sequence>
<proteinExistence type="inferred from homology"/>
<comment type="cofactor">
    <cofactor evidence="1">
        <name>Ca(2+)</name>
        <dbReference type="ChEBI" id="CHEBI:29108"/>
    </cofactor>
</comment>
<keyword evidence="9" id="KW-1185">Reference proteome</keyword>
<evidence type="ECO:0000259" key="7">
    <source>
        <dbReference type="Pfam" id="PF00884"/>
    </source>
</evidence>
<evidence type="ECO:0000256" key="5">
    <source>
        <dbReference type="ARBA" id="ARBA00022801"/>
    </source>
</evidence>
<reference evidence="8 9" key="1">
    <citation type="submission" date="2016-11" db="EMBL/GenBank/DDBJ databases">
        <title>Trade-off between light-utilization and light-protection in marine flavobacteria.</title>
        <authorList>
            <person name="Kumagai Y."/>
        </authorList>
    </citation>
    <scope>NUCLEOTIDE SEQUENCE [LARGE SCALE GENOMIC DNA]</scope>
    <source>
        <strain evidence="8 9">ATCC 700397</strain>
    </source>
</reference>
<dbReference type="PANTHER" id="PTHR42693">
    <property type="entry name" value="ARYLSULFATASE FAMILY MEMBER"/>
    <property type="match status" value="1"/>
</dbReference>
<dbReference type="Gene3D" id="3.30.1120.10">
    <property type="match status" value="1"/>
</dbReference>
<dbReference type="Pfam" id="PF00884">
    <property type="entry name" value="Sulfatase"/>
    <property type="match status" value="1"/>
</dbReference>
<dbReference type="OrthoDB" id="9765065at2"/>